<evidence type="ECO:0000256" key="2">
    <source>
        <dbReference type="ARBA" id="ARBA00006889"/>
    </source>
</evidence>
<dbReference type="GO" id="GO:0008289">
    <property type="term" value="F:lipid binding"/>
    <property type="evidence" value="ECO:0007669"/>
    <property type="project" value="UniProtKB-KW"/>
</dbReference>
<evidence type="ECO:0000313" key="13">
    <source>
        <dbReference type="Proteomes" id="UP000515150"/>
    </source>
</evidence>
<dbReference type="InterPro" id="IPR026222">
    <property type="entry name" value="ApoD_vertbrte"/>
</dbReference>
<evidence type="ECO:0000259" key="12">
    <source>
        <dbReference type="Pfam" id="PF08212"/>
    </source>
</evidence>
<protein>
    <recommendedName>
        <fullName evidence="3">Apolipoprotein D</fullName>
    </recommendedName>
</protein>
<accession>A0A6P7L4I0</accession>
<keyword evidence="9" id="KW-0325">Glycoprotein</keyword>
<sequence length="192" mass="20912">MKMNVMQVLPLTLMCVLAAKAQVIQTGRCPVPAVQERFDAAKYLGVWYEIQKLPNRFQLGECSTATYSLNSPGVVGVLNKELLADGTVSSISGTAVAKDPTAPAKLLVSFFEDSPPSPYWVLSTDYTGFSLVYSCTELGPLRMEFAWILSRQPTLSEETIERLHSALSSIGVNLDELRATNQDAGYCSAARP</sequence>
<comment type="similarity">
    <text evidence="2 11">Belongs to the calycin superfamily. Lipocalin family.</text>
</comment>
<keyword evidence="4" id="KW-0813">Transport</keyword>
<dbReference type="GO" id="GO:0042246">
    <property type="term" value="P:tissue regeneration"/>
    <property type="evidence" value="ECO:0007669"/>
    <property type="project" value="InterPro"/>
</dbReference>
<evidence type="ECO:0000256" key="4">
    <source>
        <dbReference type="ARBA" id="ARBA00022448"/>
    </source>
</evidence>
<keyword evidence="8" id="KW-1015">Disulfide bond</keyword>
<feature type="chain" id="PRO_5028556776" description="Apolipoprotein D" evidence="11">
    <location>
        <begin position="22"/>
        <end position="192"/>
    </location>
</feature>
<dbReference type="PANTHER" id="PTHR10612">
    <property type="entry name" value="APOLIPOPROTEIN D"/>
    <property type="match status" value="1"/>
</dbReference>
<dbReference type="GO" id="GO:0006869">
    <property type="term" value="P:lipid transport"/>
    <property type="evidence" value="ECO:0007669"/>
    <property type="project" value="InterPro"/>
</dbReference>
<dbReference type="GeneID" id="114845162"/>
<dbReference type="CTD" id="100148022"/>
<dbReference type="PRINTS" id="PR01219">
    <property type="entry name" value="APOLIPOPROTD"/>
</dbReference>
<evidence type="ECO:0000256" key="8">
    <source>
        <dbReference type="ARBA" id="ARBA00023157"/>
    </source>
</evidence>
<dbReference type="PANTHER" id="PTHR10612:SF58">
    <property type="entry name" value="APOLIPOPROTEIN D"/>
    <property type="match status" value="1"/>
</dbReference>
<dbReference type="SUPFAM" id="SSF50814">
    <property type="entry name" value="Lipocalins"/>
    <property type="match status" value="1"/>
</dbReference>
<dbReference type="PRINTS" id="PR00179">
    <property type="entry name" value="LIPOCALIN"/>
</dbReference>
<keyword evidence="7" id="KW-0446">Lipid-binding</keyword>
<keyword evidence="10" id="KW-0873">Pyrrolidone carboxylic acid</keyword>
<reference evidence="14" key="1">
    <citation type="submission" date="2025-08" db="UniProtKB">
        <authorList>
            <consortium name="RefSeq"/>
        </authorList>
    </citation>
    <scope>IDENTIFICATION</scope>
</reference>
<dbReference type="GO" id="GO:0005737">
    <property type="term" value="C:cytoplasm"/>
    <property type="evidence" value="ECO:0007669"/>
    <property type="project" value="TreeGrafter"/>
</dbReference>
<keyword evidence="13" id="KW-1185">Reference proteome</keyword>
<keyword evidence="6 11" id="KW-0732">Signal</keyword>
<dbReference type="PIRSF" id="PIRSF036893">
    <property type="entry name" value="Lipocalin_ApoD"/>
    <property type="match status" value="1"/>
</dbReference>
<dbReference type="AlphaFoldDB" id="A0A6P7L4I0"/>
<evidence type="ECO:0000256" key="1">
    <source>
        <dbReference type="ARBA" id="ARBA00004613"/>
    </source>
</evidence>
<dbReference type="RefSeq" id="XP_028988860.1">
    <property type="nucleotide sequence ID" value="XM_029133027.3"/>
</dbReference>
<dbReference type="Gene3D" id="2.40.128.20">
    <property type="match status" value="1"/>
</dbReference>
<evidence type="ECO:0000256" key="7">
    <source>
        <dbReference type="ARBA" id="ARBA00023121"/>
    </source>
</evidence>
<dbReference type="InParanoid" id="A0A6P7L4I0"/>
<proteinExistence type="inferred from homology"/>
<evidence type="ECO:0000256" key="6">
    <source>
        <dbReference type="ARBA" id="ARBA00022729"/>
    </source>
</evidence>
<dbReference type="InterPro" id="IPR022271">
    <property type="entry name" value="Lipocalin_ApoD"/>
</dbReference>
<dbReference type="PRINTS" id="PR02058">
    <property type="entry name" value="APODVERTBRTE"/>
</dbReference>
<name>A0A6P7L4I0_BETSP</name>
<dbReference type="OrthoDB" id="565904at2759"/>
<dbReference type="GO" id="GO:0007420">
    <property type="term" value="P:brain development"/>
    <property type="evidence" value="ECO:0007669"/>
    <property type="project" value="InterPro"/>
</dbReference>
<dbReference type="FunFam" id="2.40.128.20:FF:000003">
    <property type="entry name" value="Apolipoprotein D"/>
    <property type="match status" value="1"/>
</dbReference>
<dbReference type="Proteomes" id="UP000515150">
    <property type="component" value="Chromosome 17"/>
</dbReference>
<organism evidence="13 14">
    <name type="scientific">Betta splendens</name>
    <name type="common">Siamese fighting fish</name>
    <dbReference type="NCBI Taxonomy" id="158456"/>
    <lineage>
        <taxon>Eukaryota</taxon>
        <taxon>Metazoa</taxon>
        <taxon>Chordata</taxon>
        <taxon>Craniata</taxon>
        <taxon>Vertebrata</taxon>
        <taxon>Euteleostomi</taxon>
        <taxon>Actinopterygii</taxon>
        <taxon>Neopterygii</taxon>
        <taxon>Teleostei</taxon>
        <taxon>Neoteleostei</taxon>
        <taxon>Acanthomorphata</taxon>
        <taxon>Anabantaria</taxon>
        <taxon>Anabantiformes</taxon>
        <taxon>Anabantoidei</taxon>
        <taxon>Osphronemidae</taxon>
        <taxon>Betta</taxon>
    </lineage>
</organism>
<evidence type="ECO:0000256" key="10">
    <source>
        <dbReference type="ARBA" id="ARBA00023283"/>
    </source>
</evidence>
<dbReference type="Pfam" id="PF08212">
    <property type="entry name" value="Lipocalin_2"/>
    <property type="match status" value="1"/>
</dbReference>
<keyword evidence="5" id="KW-0964">Secreted</keyword>
<dbReference type="InterPro" id="IPR002969">
    <property type="entry name" value="ApolipopD"/>
</dbReference>
<dbReference type="GO" id="GO:0006629">
    <property type="term" value="P:lipid metabolic process"/>
    <property type="evidence" value="ECO:0007669"/>
    <property type="project" value="TreeGrafter"/>
</dbReference>
<comment type="subcellular location">
    <subcellularLocation>
        <location evidence="1">Secreted</location>
    </subcellularLocation>
</comment>
<dbReference type="InterPro" id="IPR000566">
    <property type="entry name" value="Lipocln_cytosolic_FA-bd_dom"/>
</dbReference>
<dbReference type="FunCoup" id="A0A6P7L4I0">
    <property type="interactions" value="2"/>
</dbReference>
<dbReference type="CDD" id="cd19437">
    <property type="entry name" value="lipocalin_apoD-like"/>
    <property type="match status" value="1"/>
</dbReference>
<dbReference type="KEGG" id="bspl:114845162"/>
<dbReference type="GO" id="GO:0000302">
    <property type="term" value="P:response to reactive oxygen species"/>
    <property type="evidence" value="ECO:0007669"/>
    <property type="project" value="TreeGrafter"/>
</dbReference>
<gene>
    <name evidence="14" type="primary">apoda.2</name>
</gene>
<evidence type="ECO:0000256" key="3">
    <source>
        <dbReference type="ARBA" id="ARBA00019890"/>
    </source>
</evidence>
<evidence type="ECO:0000313" key="14">
    <source>
        <dbReference type="RefSeq" id="XP_028988860.1"/>
    </source>
</evidence>
<feature type="domain" description="Lipocalin/cytosolic fatty-acid binding" evidence="12">
    <location>
        <begin position="39"/>
        <end position="182"/>
    </location>
</feature>
<evidence type="ECO:0000256" key="11">
    <source>
        <dbReference type="PIRNR" id="PIRNR036893"/>
    </source>
</evidence>
<dbReference type="GO" id="GO:0005576">
    <property type="term" value="C:extracellular region"/>
    <property type="evidence" value="ECO:0007669"/>
    <property type="project" value="UniProtKB-SubCell"/>
</dbReference>
<evidence type="ECO:0000256" key="5">
    <source>
        <dbReference type="ARBA" id="ARBA00022525"/>
    </source>
</evidence>
<evidence type="ECO:0000256" key="9">
    <source>
        <dbReference type="ARBA" id="ARBA00023180"/>
    </source>
</evidence>
<feature type="signal peptide" evidence="11">
    <location>
        <begin position="1"/>
        <end position="21"/>
    </location>
</feature>
<dbReference type="InterPro" id="IPR012674">
    <property type="entry name" value="Calycin"/>
</dbReference>